<evidence type="ECO:0000313" key="3">
    <source>
        <dbReference type="EMBL" id="SFF50032.1"/>
    </source>
</evidence>
<dbReference type="AlphaFoldDB" id="A0A1I2J5I8"/>
<evidence type="ECO:0000313" key="4">
    <source>
        <dbReference type="Proteomes" id="UP000182135"/>
    </source>
</evidence>
<dbReference type="Proteomes" id="UP000246114">
    <property type="component" value="Unassembled WGS sequence"/>
</dbReference>
<name>A0A1I2J5I8_9CLOT</name>
<dbReference type="InterPro" id="IPR005531">
    <property type="entry name" value="Asp23"/>
</dbReference>
<dbReference type="eggNOG" id="COG1302">
    <property type="taxonomic scope" value="Bacteria"/>
</dbReference>
<evidence type="ECO:0000313" key="2">
    <source>
        <dbReference type="EMBL" id="PWL53603.1"/>
    </source>
</evidence>
<dbReference type="EMBL" id="QAMZ01000036">
    <property type="protein sequence ID" value="PWL53603.1"/>
    <property type="molecule type" value="Genomic_DNA"/>
</dbReference>
<dbReference type="PANTHER" id="PTHR34297:SF2">
    <property type="entry name" value="ASP23_GLS24 FAMILY ENVELOPE STRESS RESPONSE PROTEIN"/>
    <property type="match status" value="1"/>
</dbReference>
<dbReference type="PANTHER" id="PTHR34297">
    <property type="entry name" value="HYPOTHETICAL CYTOSOLIC PROTEIN-RELATED"/>
    <property type="match status" value="1"/>
</dbReference>
<dbReference type="RefSeq" id="WP_027638366.1">
    <property type="nucleotide sequence ID" value="NZ_BAAACD010000029.1"/>
</dbReference>
<proteinExistence type="inferred from homology"/>
<keyword evidence="4" id="KW-1185">Reference proteome</keyword>
<evidence type="ECO:0000256" key="1">
    <source>
        <dbReference type="ARBA" id="ARBA00005721"/>
    </source>
</evidence>
<dbReference type="EMBL" id="FOOE01000001">
    <property type="protein sequence ID" value="SFF50032.1"/>
    <property type="molecule type" value="Genomic_DNA"/>
</dbReference>
<accession>A0A1I2J5I8</accession>
<sequence length="129" mass="13486">MNEVKKEDSNIGIVKISDDVVSVIASIATSEITGVASTDAGMVGSIAHMVTGKKSNTKGVKVAVGEKDASIDIAIAVEYGIKIPEIVSQVQDNVKKTVETMTGLSVAAVNVYVQSIILKKPSQNNPETK</sequence>
<dbReference type="Pfam" id="PF03780">
    <property type="entry name" value="Asp23"/>
    <property type="match status" value="1"/>
</dbReference>
<dbReference type="OrthoDB" id="9793465at2"/>
<gene>
    <name evidence="2" type="ORF">DBY38_07700</name>
    <name evidence="3" type="ORF">SAMN04487885_101156</name>
</gene>
<dbReference type="Proteomes" id="UP000182135">
    <property type="component" value="Unassembled WGS sequence"/>
</dbReference>
<reference evidence="3 4" key="1">
    <citation type="submission" date="2016-10" db="EMBL/GenBank/DDBJ databases">
        <authorList>
            <person name="de Groot N.N."/>
        </authorList>
    </citation>
    <scope>NUCLEOTIDE SEQUENCE [LARGE SCALE GENOMIC DNA]</scope>
    <source>
        <strain evidence="3 4">NLAE-zl-G419</strain>
    </source>
</reference>
<comment type="similarity">
    <text evidence="1">Belongs to the asp23 family.</text>
</comment>
<protein>
    <submittedName>
        <fullName evidence="2">Asp23/Gls24 family envelope stress response protein</fullName>
    </submittedName>
</protein>
<dbReference type="GeneID" id="90544775"/>
<reference evidence="2 5" key="2">
    <citation type="submission" date="2018-03" db="EMBL/GenBank/DDBJ databases">
        <title>The uncultured portion of the human microbiome is neutrally assembled.</title>
        <authorList>
            <person name="Jeraldo P."/>
            <person name="Boardman L."/>
            <person name="White B.A."/>
            <person name="Nelson H."/>
            <person name="Goldenfeld N."/>
            <person name="Chia N."/>
        </authorList>
    </citation>
    <scope>NUCLEOTIDE SEQUENCE [LARGE SCALE GENOMIC DNA]</scope>
    <source>
        <strain evidence="2">CIM:MAG 903</strain>
    </source>
</reference>
<evidence type="ECO:0000313" key="5">
    <source>
        <dbReference type="Proteomes" id="UP000246114"/>
    </source>
</evidence>
<dbReference type="STRING" id="1529.SAMN04487885_101156"/>
<organism evidence="3 4">
    <name type="scientific">Clostridium cadaveris</name>
    <dbReference type="NCBI Taxonomy" id="1529"/>
    <lineage>
        <taxon>Bacteria</taxon>
        <taxon>Bacillati</taxon>
        <taxon>Bacillota</taxon>
        <taxon>Clostridia</taxon>
        <taxon>Eubacteriales</taxon>
        <taxon>Clostridiaceae</taxon>
        <taxon>Clostridium</taxon>
    </lineage>
</organism>